<dbReference type="Pfam" id="PF03734">
    <property type="entry name" value="YkuD"/>
    <property type="match status" value="1"/>
</dbReference>
<feature type="domain" description="L,D-TPase catalytic" evidence="3">
    <location>
        <begin position="18"/>
        <end position="185"/>
    </location>
</feature>
<dbReference type="GO" id="GO:0016740">
    <property type="term" value="F:transferase activity"/>
    <property type="evidence" value="ECO:0007669"/>
    <property type="project" value="InterPro"/>
</dbReference>
<dbReference type="eggNOG" id="COG3786">
    <property type="taxonomic scope" value="Bacteria"/>
</dbReference>
<evidence type="ECO:0000256" key="1">
    <source>
        <dbReference type="PROSITE-ProRule" id="PRU01373"/>
    </source>
</evidence>
<dbReference type="GO" id="GO:0071555">
    <property type="term" value="P:cell wall organization"/>
    <property type="evidence" value="ECO:0007669"/>
    <property type="project" value="UniProtKB-UniRule"/>
</dbReference>
<accession>A0A081CXL0</accession>
<keyword evidence="1" id="KW-0961">Cell wall biogenesis/degradation</keyword>
<dbReference type="GO" id="GO:0008360">
    <property type="term" value="P:regulation of cell shape"/>
    <property type="evidence" value="ECO:0007669"/>
    <property type="project" value="UniProtKB-UniRule"/>
</dbReference>
<feature type="active site" description="Proton donor/acceptor" evidence="1">
    <location>
        <position position="149"/>
    </location>
</feature>
<dbReference type="EMBL" id="BBJU01000017">
    <property type="protein sequence ID" value="GAK71406.1"/>
    <property type="molecule type" value="Genomic_DNA"/>
</dbReference>
<gene>
    <name evidence="4" type="ORF">RRU01S_17_00060</name>
</gene>
<evidence type="ECO:0000259" key="3">
    <source>
        <dbReference type="PROSITE" id="PS52029"/>
    </source>
</evidence>
<organism evidence="4 5">
    <name type="scientific">Agrobacterium rubi TR3 = NBRC 13261</name>
    <dbReference type="NCBI Taxonomy" id="1368415"/>
    <lineage>
        <taxon>Bacteria</taxon>
        <taxon>Pseudomonadati</taxon>
        <taxon>Pseudomonadota</taxon>
        <taxon>Alphaproteobacteria</taxon>
        <taxon>Hyphomicrobiales</taxon>
        <taxon>Rhizobiaceae</taxon>
        <taxon>Rhizobium/Agrobacterium group</taxon>
        <taxon>Agrobacterium</taxon>
    </lineage>
</organism>
<protein>
    <recommendedName>
        <fullName evidence="3">L,D-TPase catalytic domain-containing protein</fullName>
    </recommendedName>
</protein>
<feature type="region of interest" description="Disordered" evidence="2">
    <location>
        <begin position="1"/>
        <end position="22"/>
    </location>
</feature>
<dbReference type="InterPro" id="IPR005490">
    <property type="entry name" value="LD_TPept_cat_dom"/>
</dbReference>
<dbReference type="GO" id="GO:0009252">
    <property type="term" value="P:peptidoglycan biosynthetic process"/>
    <property type="evidence" value="ECO:0007669"/>
    <property type="project" value="UniProtKB-KW"/>
</dbReference>
<keyword evidence="1" id="KW-0133">Cell shape</keyword>
<proteinExistence type="predicted"/>
<dbReference type="PANTHER" id="PTHR38589:SF1">
    <property type="entry name" value="BLR0621 PROTEIN"/>
    <property type="match status" value="1"/>
</dbReference>
<keyword evidence="1" id="KW-0573">Peptidoglycan synthesis</keyword>
<comment type="caution">
    <text evidence="4">The sequence shown here is derived from an EMBL/GenBank/DDBJ whole genome shotgun (WGS) entry which is preliminary data.</text>
</comment>
<reference evidence="4 5" key="1">
    <citation type="submission" date="2014-08" db="EMBL/GenBank/DDBJ databases">
        <title>Whole genome shotgun sequence of Rhizobium rubi NBRC 13261.</title>
        <authorList>
            <person name="Katano-Makiyama Y."/>
            <person name="Hosoyama A."/>
            <person name="Hashimoto M."/>
            <person name="Hosoyama Y."/>
            <person name="Noguchi M."/>
            <person name="Tsuchikane K."/>
            <person name="Uohara A."/>
            <person name="Ohji S."/>
            <person name="Ichikawa N."/>
            <person name="Kimura A."/>
            <person name="Yamazoe A."/>
            <person name="Fujita N."/>
        </authorList>
    </citation>
    <scope>NUCLEOTIDE SEQUENCE [LARGE SCALE GENOMIC DNA]</scope>
    <source>
        <strain evidence="4 5">NBRC 13261</strain>
    </source>
</reference>
<dbReference type="PROSITE" id="PS52029">
    <property type="entry name" value="LD_TPASE"/>
    <property type="match status" value="1"/>
</dbReference>
<dbReference type="AlphaFoldDB" id="A0A081CXL0"/>
<evidence type="ECO:0000313" key="4">
    <source>
        <dbReference type="EMBL" id="GAK71406.1"/>
    </source>
</evidence>
<name>A0A081CXL0_9HYPH</name>
<sequence length="185" mass="21420">MRTMRKSEKKRQKSPSKLLVRAAPRSKSRALLQLGHLTFQAAIGRNGRTALKREGDGKTPITTMRILYGFNRGDRFAALNTSLTMYRTRSTMLWCDAPDDPNYNRLVKAPFTKSHEEMRRQDGLYDVCLVLDWNITSRRRHMGSAIFMHMIRPSYEPTAGCVALHPRDMRRILPFLRKGRQITVL</sequence>
<dbReference type="PANTHER" id="PTHR38589">
    <property type="entry name" value="BLR0621 PROTEIN"/>
    <property type="match status" value="1"/>
</dbReference>
<comment type="pathway">
    <text evidence="1">Cell wall biogenesis; peptidoglycan biosynthesis.</text>
</comment>
<dbReference type="Proteomes" id="UP000028701">
    <property type="component" value="Unassembled WGS sequence"/>
</dbReference>
<evidence type="ECO:0000313" key="5">
    <source>
        <dbReference type="Proteomes" id="UP000028701"/>
    </source>
</evidence>
<evidence type="ECO:0000256" key="2">
    <source>
        <dbReference type="SAM" id="MobiDB-lite"/>
    </source>
</evidence>
<feature type="active site" description="Nucleophile" evidence="1">
    <location>
        <position position="161"/>
    </location>
</feature>